<reference evidence="1" key="1">
    <citation type="journal article" date="2020" name="Stud. Mycol.">
        <title>101 Dothideomycetes genomes: a test case for predicting lifestyles and emergence of pathogens.</title>
        <authorList>
            <person name="Haridas S."/>
            <person name="Albert R."/>
            <person name="Binder M."/>
            <person name="Bloem J."/>
            <person name="Labutti K."/>
            <person name="Salamov A."/>
            <person name="Andreopoulos B."/>
            <person name="Baker S."/>
            <person name="Barry K."/>
            <person name="Bills G."/>
            <person name="Bluhm B."/>
            <person name="Cannon C."/>
            <person name="Castanera R."/>
            <person name="Culley D."/>
            <person name="Daum C."/>
            <person name="Ezra D."/>
            <person name="Gonzalez J."/>
            <person name="Henrissat B."/>
            <person name="Kuo A."/>
            <person name="Liang C."/>
            <person name="Lipzen A."/>
            <person name="Lutzoni F."/>
            <person name="Magnuson J."/>
            <person name="Mondo S."/>
            <person name="Nolan M."/>
            <person name="Ohm R."/>
            <person name="Pangilinan J."/>
            <person name="Park H.-J."/>
            <person name="Ramirez L."/>
            <person name="Alfaro M."/>
            <person name="Sun H."/>
            <person name="Tritt A."/>
            <person name="Yoshinaga Y."/>
            <person name="Zwiers L.-H."/>
            <person name="Turgeon B."/>
            <person name="Goodwin S."/>
            <person name="Spatafora J."/>
            <person name="Crous P."/>
            <person name="Grigoriev I."/>
        </authorList>
    </citation>
    <scope>NUCLEOTIDE SEQUENCE</scope>
    <source>
        <strain evidence="1">CBS 122681</strain>
    </source>
</reference>
<accession>A0A6A6SLQ7</accession>
<organism evidence="1 2">
    <name type="scientific">Lophiostoma macrostomum CBS 122681</name>
    <dbReference type="NCBI Taxonomy" id="1314788"/>
    <lineage>
        <taxon>Eukaryota</taxon>
        <taxon>Fungi</taxon>
        <taxon>Dikarya</taxon>
        <taxon>Ascomycota</taxon>
        <taxon>Pezizomycotina</taxon>
        <taxon>Dothideomycetes</taxon>
        <taxon>Pleosporomycetidae</taxon>
        <taxon>Pleosporales</taxon>
        <taxon>Lophiostomataceae</taxon>
        <taxon>Lophiostoma</taxon>
    </lineage>
</organism>
<gene>
    <name evidence="1" type="ORF">K491DRAFT_611964</name>
</gene>
<protein>
    <submittedName>
        <fullName evidence="1">Uncharacterized protein</fullName>
    </submittedName>
</protein>
<dbReference type="AlphaFoldDB" id="A0A6A6SLQ7"/>
<proteinExistence type="predicted"/>
<dbReference type="Proteomes" id="UP000799324">
    <property type="component" value="Unassembled WGS sequence"/>
</dbReference>
<evidence type="ECO:0000313" key="2">
    <source>
        <dbReference type="Proteomes" id="UP000799324"/>
    </source>
</evidence>
<keyword evidence="2" id="KW-1185">Reference proteome</keyword>
<evidence type="ECO:0000313" key="1">
    <source>
        <dbReference type="EMBL" id="KAF2648835.1"/>
    </source>
</evidence>
<dbReference type="OrthoDB" id="3790934at2759"/>
<name>A0A6A6SLQ7_9PLEO</name>
<sequence length="402" mass="45123">MVNNDHRIVSLNNVRAILKPLTSPHAALFLDLINSWKNFPLKQNAAAQGKKRFGAHFPRLVTNKRRLEQLSSTEKLRDILLDELVDTEKHAEEGLVPFPSDDDLEADDESAVDLVTNITNPSFVSEGCIPDLPSTTLADLGGFEEEVVHEVLFELPTTCSVFPCGHLIDLQHQNESVGFFTLATGSIAWIVWPPDVENLNTMTKAYEDYMEVLDTGEFADVARDLSGGVAFVQQAGETLHLPPFCPIIGLVMETAVLVRYAAVTESSFISMCRNIPLYKAWWNTEICAEEKQACFAKALCDCITHILQGEFDDINMEALKHPITPKGFLPTFLHVWDDIKEDVVSVMDANSAEELKHVWNEFLNSSTTQTCLICGVRCRPDRNHNRSQHFENKHWTQVTQAD</sequence>
<dbReference type="EMBL" id="MU004519">
    <property type="protein sequence ID" value="KAF2648835.1"/>
    <property type="molecule type" value="Genomic_DNA"/>
</dbReference>